<gene>
    <name evidence="2" type="ORF">SAMN04488078_100987</name>
</gene>
<evidence type="ECO:0000313" key="3">
    <source>
        <dbReference type="Proteomes" id="UP000198440"/>
    </source>
</evidence>
<dbReference type="Proteomes" id="UP000198440">
    <property type="component" value="Unassembled WGS sequence"/>
</dbReference>
<dbReference type="PANTHER" id="PTHR12788">
    <property type="entry name" value="PROTEIN-TYROSINE SULFOTRANSFERASE 2"/>
    <property type="match status" value="1"/>
</dbReference>
<organism evidence="2 3">
    <name type="scientific">Antarctobacter heliothermus</name>
    <dbReference type="NCBI Taxonomy" id="74033"/>
    <lineage>
        <taxon>Bacteria</taxon>
        <taxon>Pseudomonadati</taxon>
        <taxon>Pseudomonadota</taxon>
        <taxon>Alphaproteobacteria</taxon>
        <taxon>Rhodobacterales</taxon>
        <taxon>Roseobacteraceae</taxon>
        <taxon>Antarctobacter</taxon>
    </lineage>
</organism>
<proteinExistence type="predicted"/>
<dbReference type="RefSeq" id="WP_170940997.1">
    <property type="nucleotide sequence ID" value="NZ_FZON01000009.1"/>
</dbReference>
<dbReference type="Pfam" id="PF13469">
    <property type="entry name" value="Sulfotransfer_3"/>
    <property type="match status" value="1"/>
</dbReference>
<dbReference type="Gene3D" id="1.25.40.10">
    <property type="entry name" value="Tetratricopeptide repeat domain"/>
    <property type="match status" value="1"/>
</dbReference>
<evidence type="ECO:0000313" key="2">
    <source>
        <dbReference type="EMBL" id="SNS27497.1"/>
    </source>
</evidence>
<dbReference type="SUPFAM" id="SSF52540">
    <property type="entry name" value="P-loop containing nucleoside triphosphate hydrolases"/>
    <property type="match status" value="1"/>
</dbReference>
<accession>A0A239D5C2</accession>
<dbReference type="InterPro" id="IPR026634">
    <property type="entry name" value="TPST-like"/>
</dbReference>
<keyword evidence="1" id="KW-0808">Transferase</keyword>
<protein>
    <submittedName>
        <fullName evidence="2">Tfp pilus assembly protein PilF</fullName>
    </submittedName>
</protein>
<dbReference type="InterPro" id="IPR011990">
    <property type="entry name" value="TPR-like_helical_dom_sf"/>
</dbReference>
<dbReference type="Gene3D" id="3.40.50.300">
    <property type="entry name" value="P-loop containing nucleotide triphosphate hydrolases"/>
    <property type="match status" value="1"/>
</dbReference>
<dbReference type="EMBL" id="FZON01000009">
    <property type="protein sequence ID" value="SNS27497.1"/>
    <property type="molecule type" value="Genomic_DNA"/>
</dbReference>
<name>A0A239D5C2_9RHOB</name>
<evidence type="ECO:0000256" key="1">
    <source>
        <dbReference type="ARBA" id="ARBA00022679"/>
    </source>
</evidence>
<dbReference type="AlphaFoldDB" id="A0A239D5C2"/>
<sequence>MQSDSFAQTLDQASALIDTKDTAAAQALLDGLPARWASAPEVFALRHLLFTRTMPALLQQPLRAQDAHQLSALLNARRLDAALTLARKLAAHHPHAASPHEAMALAFNAGRRFAAARDAAQTALVRAPDRATLYRELALALYELGEFESMGAPAQHAAEALGDDPLAQRMGAIAALIRGERDMARARFARLAELQPQNGAAHRGFAELHRFTDSRDPQLKRMVRLLKSRNLPAAEQLEFHFALGKAFDDLDLPDKAFDHFARGNALKKKLHGLGATRDIEDGARVRTAFAALRPPEATPPDPLPILVCGLPRSGTTLTESILAAHPQVAAAGELTFLRRRLLPLLREDTPPTDSTLSEVRDAYQAILRTHAKGRPFVVDKMPLNFVLAGYLAKLIPGTRIVALHREPRALGWSIFRQCFVRTGNGFAYDLRDIAEAMALYRQMIGFWEDSGVAVHRLDYGALTRAPDATVQALLAGLQLPPDPACVDFASSDRAVVTASALQVREGIQRDRDQAWHRYERHLAPLVDQLRHHGLI</sequence>
<dbReference type="SUPFAM" id="SSF48452">
    <property type="entry name" value="TPR-like"/>
    <property type="match status" value="1"/>
</dbReference>
<reference evidence="2 3" key="1">
    <citation type="submission" date="2017-06" db="EMBL/GenBank/DDBJ databases">
        <authorList>
            <person name="Kim H.J."/>
            <person name="Triplett B.A."/>
        </authorList>
    </citation>
    <scope>NUCLEOTIDE SEQUENCE [LARGE SCALE GENOMIC DNA]</scope>
    <source>
        <strain evidence="2 3">DSM 11445</strain>
    </source>
</reference>
<dbReference type="InterPro" id="IPR027417">
    <property type="entry name" value="P-loop_NTPase"/>
</dbReference>
<dbReference type="GO" id="GO:0008476">
    <property type="term" value="F:protein-tyrosine sulfotransferase activity"/>
    <property type="evidence" value="ECO:0007669"/>
    <property type="project" value="InterPro"/>
</dbReference>
<dbReference type="PANTHER" id="PTHR12788:SF10">
    <property type="entry name" value="PROTEIN-TYROSINE SULFOTRANSFERASE"/>
    <property type="match status" value="1"/>
</dbReference>